<organism evidence="1 2">
    <name type="scientific">Sporomusa sphaeroides DSM 2875</name>
    <dbReference type="NCBI Taxonomy" id="1337886"/>
    <lineage>
        <taxon>Bacteria</taxon>
        <taxon>Bacillati</taxon>
        <taxon>Bacillota</taxon>
        <taxon>Negativicutes</taxon>
        <taxon>Selenomonadales</taxon>
        <taxon>Sporomusaceae</taxon>
        <taxon>Sporomusa</taxon>
    </lineage>
</organism>
<keyword evidence="2" id="KW-1185">Reference proteome</keyword>
<protein>
    <submittedName>
        <fullName evidence="1">Uncharacterized protein</fullName>
    </submittedName>
</protein>
<accession>A0ABM9W728</accession>
<name>A0ABM9W728_9FIRM</name>
<reference evidence="1 2" key="1">
    <citation type="submission" date="2016-01" db="EMBL/GenBank/DDBJ databases">
        <authorList>
            <person name="Brown R."/>
        </authorList>
    </citation>
    <scope>NUCLEOTIDE SEQUENCE [LARGE SCALE GENOMIC DNA]</scope>
    <source>
        <strain evidence="1">Sporomusa sphaeroides DSM 2875</strain>
    </source>
</reference>
<dbReference type="Proteomes" id="UP000245702">
    <property type="component" value="Unassembled WGS sequence"/>
</dbReference>
<evidence type="ECO:0000313" key="1">
    <source>
        <dbReference type="EMBL" id="CVK20676.1"/>
    </source>
</evidence>
<proteinExistence type="predicted"/>
<gene>
    <name evidence="1" type="ORF">SSPH_03344</name>
</gene>
<dbReference type="EMBL" id="FCOW01000021">
    <property type="protein sequence ID" value="CVK20676.1"/>
    <property type="molecule type" value="Genomic_DNA"/>
</dbReference>
<sequence length="116" mass="12808">MLTITHVRECEDLNLPQEVVAAVKEAVTILDRDYGEDRDMDSGYGGYVLVLETEEEVRNLPEPIRTTLPEYVEVLAADQTSFVSALILLGNDFGVVVIFPIALLPLTGWQLTGEVS</sequence>
<dbReference type="RefSeq" id="WP_075758087.1">
    <property type="nucleotide sequence ID" value="NZ_CP146991.1"/>
</dbReference>
<comment type="caution">
    <text evidence="1">The sequence shown here is derived from an EMBL/GenBank/DDBJ whole genome shotgun (WGS) entry which is preliminary data.</text>
</comment>
<evidence type="ECO:0000313" key="2">
    <source>
        <dbReference type="Proteomes" id="UP000245702"/>
    </source>
</evidence>